<dbReference type="EMBL" id="RRYP01031263">
    <property type="protein sequence ID" value="TNV70996.1"/>
    <property type="molecule type" value="Genomic_DNA"/>
</dbReference>
<organism evidence="1 2">
    <name type="scientific">Halteria grandinella</name>
    <dbReference type="NCBI Taxonomy" id="5974"/>
    <lineage>
        <taxon>Eukaryota</taxon>
        <taxon>Sar</taxon>
        <taxon>Alveolata</taxon>
        <taxon>Ciliophora</taxon>
        <taxon>Intramacronucleata</taxon>
        <taxon>Spirotrichea</taxon>
        <taxon>Stichotrichia</taxon>
        <taxon>Sporadotrichida</taxon>
        <taxon>Halteriidae</taxon>
        <taxon>Halteria</taxon>
    </lineage>
</organism>
<keyword evidence="2" id="KW-1185">Reference proteome</keyword>
<proteinExistence type="predicted"/>
<reference evidence="1" key="1">
    <citation type="submission" date="2019-06" db="EMBL/GenBank/DDBJ databases">
        <authorList>
            <person name="Zheng W."/>
        </authorList>
    </citation>
    <scope>NUCLEOTIDE SEQUENCE</scope>
    <source>
        <strain evidence="1">QDHG01</strain>
    </source>
</reference>
<evidence type="ECO:0000313" key="1">
    <source>
        <dbReference type="EMBL" id="TNV70996.1"/>
    </source>
</evidence>
<comment type="caution">
    <text evidence="1">The sequence shown here is derived from an EMBL/GenBank/DDBJ whole genome shotgun (WGS) entry which is preliminary data.</text>
</comment>
<sequence>MIACGVRCAISSPMFGFLTERSKVSGSMVLASKLQLLDESAKVFCSFTKSTRSSSQSGLVLPMLRPGSS</sequence>
<dbReference type="Proteomes" id="UP000785679">
    <property type="component" value="Unassembled WGS sequence"/>
</dbReference>
<gene>
    <name evidence="1" type="ORF">FGO68_gene13119</name>
</gene>
<dbReference type="AlphaFoldDB" id="A0A8J8N9V0"/>
<name>A0A8J8N9V0_HALGN</name>
<accession>A0A8J8N9V0</accession>
<evidence type="ECO:0000313" key="2">
    <source>
        <dbReference type="Proteomes" id="UP000785679"/>
    </source>
</evidence>
<protein>
    <submittedName>
        <fullName evidence="1">Uncharacterized protein</fullName>
    </submittedName>
</protein>